<dbReference type="Proteomes" id="UP000423274">
    <property type="component" value="Chromosome"/>
</dbReference>
<accession>A0AAP9HIU8</accession>
<gene>
    <name evidence="1" type="ORF">LCAKO_2593</name>
</gene>
<evidence type="ECO:0000313" key="2">
    <source>
        <dbReference type="Proteomes" id="UP000423274"/>
    </source>
</evidence>
<protein>
    <submittedName>
        <fullName evidence="1">Uncharacterized protein</fullName>
    </submittedName>
</protein>
<organism evidence="1 2">
    <name type="scientific">Lacticaseibacillus paracasei subsp. paracasei</name>
    <dbReference type="NCBI Taxonomy" id="47714"/>
    <lineage>
        <taxon>Bacteria</taxon>
        <taxon>Bacillati</taxon>
        <taxon>Bacillota</taxon>
        <taxon>Bacilli</taxon>
        <taxon>Lactobacillales</taxon>
        <taxon>Lactobacillaceae</taxon>
        <taxon>Lacticaseibacillus</taxon>
    </lineage>
</organism>
<proteinExistence type="predicted"/>
<dbReference type="NCBIfam" id="NF040509">
    <property type="entry name" value="Lacto_palin_RPT"/>
    <property type="match status" value="1"/>
</dbReference>
<dbReference type="EMBL" id="CP022954">
    <property type="protein sequence ID" value="QGV19098.1"/>
    <property type="molecule type" value="Genomic_DNA"/>
</dbReference>
<name>A0AAP9HIU8_LACPA</name>
<sequence>MVKARPFRFQATYVPVSKRASSRSDLNAFAGAARLCEEQ</sequence>
<dbReference type="AlphaFoldDB" id="A0AAP9HIU8"/>
<reference evidence="1 2" key="1">
    <citation type="submission" date="2017-08" db="EMBL/GenBank/DDBJ databases">
        <title>Genome sequence, comparative genomics and functional analysis of the highly adhesive Lactobacillus paracasei Kobulty strain.</title>
        <authorList>
            <person name="Koryszewska-Baginska A."/>
            <person name="Grynberg M."/>
            <person name="Aleksandrzak-Piekarczyk T."/>
        </authorList>
    </citation>
    <scope>NUCLEOTIDE SEQUENCE [LARGE SCALE GENOMIC DNA]</scope>
    <source>
        <strain evidence="1 2">IBB3423</strain>
    </source>
</reference>
<evidence type="ECO:0000313" key="1">
    <source>
        <dbReference type="EMBL" id="QGV19098.1"/>
    </source>
</evidence>